<dbReference type="InterPro" id="IPR011598">
    <property type="entry name" value="bHLH_dom"/>
</dbReference>
<evidence type="ECO:0000256" key="6">
    <source>
        <dbReference type="SAM" id="MobiDB-lite"/>
    </source>
</evidence>
<dbReference type="Proteomes" id="UP000007305">
    <property type="component" value="Chromosome 2"/>
</dbReference>
<dbReference type="InterPro" id="IPR036638">
    <property type="entry name" value="HLH_DNA-bd_sf"/>
</dbReference>
<evidence type="ECO:0000313" key="8">
    <source>
        <dbReference type="EnsemblPlants" id="Zm00001eb104830_P001"/>
    </source>
</evidence>
<dbReference type="PROSITE" id="PS50888">
    <property type="entry name" value="BHLH"/>
    <property type="match status" value="1"/>
</dbReference>
<dbReference type="InterPro" id="IPR045843">
    <property type="entry name" value="IND-like"/>
</dbReference>
<feature type="compositionally biased region" description="Low complexity" evidence="6">
    <location>
        <begin position="431"/>
        <end position="440"/>
    </location>
</feature>
<feature type="region of interest" description="Disordered" evidence="6">
    <location>
        <begin position="385"/>
        <end position="445"/>
    </location>
</feature>
<dbReference type="RefSeq" id="XP_008670391.1">
    <property type="nucleotide sequence ID" value="XM_008672169.3"/>
</dbReference>
<dbReference type="SUPFAM" id="SSF47459">
    <property type="entry name" value="HLH, helix-loop-helix DNA-binding domain"/>
    <property type="match status" value="1"/>
</dbReference>
<dbReference type="GO" id="GO:0046983">
    <property type="term" value="F:protein dimerization activity"/>
    <property type="evidence" value="ECO:0007669"/>
    <property type="project" value="InterPro"/>
</dbReference>
<evidence type="ECO:0000313" key="9">
    <source>
        <dbReference type="Proteomes" id="UP000007305"/>
    </source>
</evidence>
<dbReference type="PANTHER" id="PTHR16223:SF171">
    <property type="entry name" value="BASIC HELIX-LOOP-HELIX (BHLH) DNA-BINDING SUPERFAMILY PROTEIN"/>
    <property type="match status" value="1"/>
</dbReference>
<dbReference type="AlphaFoldDB" id="A0A804MQT8"/>
<dbReference type="FunCoup" id="A0A804MQT8">
    <property type="interactions" value="4"/>
</dbReference>
<feature type="region of interest" description="Disordered" evidence="6">
    <location>
        <begin position="1"/>
        <end position="122"/>
    </location>
</feature>
<keyword evidence="4" id="KW-0804">Transcription</keyword>
<dbReference type="EnsemblPlants" id="Zm00001eb104830_T001">
    <property type="protein sequence ID" value="Zm00001eb104830_P001"/>
    <property type="gene ID" value="Zm00001eb104830"/>
</dbReference>
<dbReference type="OrthoDB" id="663846at2759"/>
<accession>A0A804MQT8</accession>
<keyword evidence="9" id="KW-1185">Reference proteome</keyword>
<feature type="compositionally biased region" description="Low complexity" evidence="6">
    <location>
        <begin position="1"/>
        <end position="12"/>
    </location>
</feature>
<feature type="compositionally biased region" description="Low complexity" evidence="6">
    <location>
        <begin position="84"/>
        <end position="107"/>
    </location>
</feature>
<dbReference type="GO" id="GO:0003700">
    <property type="term" value="F:DNA-binding transcription factor activity"/>
    <property type="evidence" value="ECO:0007669"/>
    <property type="project" value="InterPro"/>
</dbReference>
<name>A0A804MQT8_MAIZE</name>
<evidence type="ECO:0000256" key="4">
    <source>
        <dbReference type="ARBA" id="ARBA00023163"/>
    </source>
</evidence>
<reference evidence="8" key="2">
    <citation type="submission" date="2019-07" db="EMBL/GenBank/DDBJ databases">
        <authorList>
            <person name="Seetharam A."/>
            <person name="Woodhouse M."/>
            <person name="Cannon E."/>
        </authorList>
    </citation>
    <scope>NUCLEOTIDE SEQUENCE [LARGE SCALE GENOMIC DNA]</scope>
    <source>
        <strain evidence="8">cv. B73</strain>
    </source>
</reference>
<feature type="domain" description="BHLH" evidence="7">
    <location>
        <begin position="434"/>
        <end position="483"/>
    </location>
</feature>
<dbReference type="InParanoid" id="A0A804MQT8"/>
<comment type="similarity">
    <text evidence="2">Belongs to the bHLH protein family.</text>
</comment>
<keyword evidence="5" id="KW-0539">Nucleus</keyword>
<reference evidence="8" key="3">
    <citation type="submission" date="2021-05" db="UniProtKB">
        <authorList>
            <consortium name="EnsemblPlants"/>
        </authorList>
    </citation>
    <scope>IDENTIFICATION</scope>
    <source>
        <strain evidence="8">cv. B73</strain>
    </source>
</reference>
<dbReference type="GO" id="GO:0005634">
    <property type="term" value="C:nucleus"/>
    <property type="evidence" value="ECO:0007669"/>
    <property type="project" value="UniProtKB-SubCell"/>
</dbReference>
<organism evidence="8 9">
    <name type="scientific">Zea mays</name>
    <name type="common">Maize</name>
    <dbReference type="NCBI Taxonomy" id="4577"/>
    <lineage>
        <taxon>Eukaryota</taxon>
        <taxon>Viridiplantae</taxon>
        <taxon>Streptophyta</taxon>
        <taxon>Embryophyta</taxon>
        <taxon>Tracheophyta</taxon>
        <taxon>Spermatophyta</taxon>
        <taxon>Magnoliopsida</taxon>
        <taxon>Liliopsida</taxon>
        <taxon>Poales</taxon>
        <taxon>Poaceae</taxon>
        <taxon>PACMAD clade</taxon>
        <taxon>Panicoideae</taxon>
        <taxon>Andropogonodae</taxon>
        <taxon>Andropogoneae</taxon>
        <taxon>Tripsacinae</taxon>
        <taxon>Zea</taxon>
    </lineage>
</organism>
<proteinExistence type="inferred from homology"/>
<evidence type="ECO:0000256" key="3">
    <source>
        <dbReference type="ARBA" id="ARBA00023015"/>
    </source>
</evidence>
<keyword evidence="3" id="KW-0805">Transcription regulation</keyword>
<sequence>MAQEGSEASVASSPPPPASSSSSSWWRDMHPAAAAYGGAWPPPPPTAARWPPMAASSSRHQQQQQQHGGGRTTSSGGGADDDLSASNATMTSSSFTNTSATNRSGLSMDDDSGGGGPAEAAAAAAAESHHLWNQVLIMGGGGGEVGRSMHDAHDDSENFLELLNSRTLVPELFADPPACDYLKKMEYGSSHGGGGWPDHHQFTTAAALEKHLSSGYGGGALAHQHQHAAAGGAPERLTANLSDLVSNWSIAPPNPCLGDAHHHHRTGVVAAACDNDNAKAGMFLGSGGGVCNHEIGGHGAMLEGAATGGGGGGGQEFLRPAAGAGYSSMLGLSRNNRTMYMEAPWGSNAAGATRSLSDLISFGGAPLGKAEEPAPPTSTKALAEYKKQGHDIPSPAKTSSGGGSKGSSEGKKKRSEQQGSSEGNTKKSKSEVSSPTSSLKASSQVPKVKLGDKITALQQIVSPFGKTDTASVLYEAINYIKWLHEQVQLLSDPYMKTSSKDYNYNAWGRLEDKEGAEMVDLRSRGLCLVPVSCTPQAYRDSNDGPDYWTPPYRSCLYR</sequence>
<reference evidence="9" key="1">
    <citation type="submission" date="2015-12" db="EMBL/GenBank/DDBJ databases">
        <title>Update maize B73 reference genome by single molecule sequencing technologies.</title>
        <authorList>
            <consortium name="Maize Genome Sequencing Project"/>
            <person name="Ware D."/>
        </authorList>
    </citation>
    <scope>NUCLEOTIDE SEQUENCE [LARGE SCALE GENOMIC DNA]</scope>
    <source>
        <strain evidence="9">cv. B73</strain>
    </source>
</reference>
<evidence type="ECO:0000256" key="2">
    <source>
        <dbReference type="ARBA" id="ARBA00005510"/>
    </source>
</evidence>
<dbReference type="InterPro" id="IPR045239">
    <property type="entry name" value="bHLH95_bHLH"/>
</dbReference>
<evidence type="ECO:0000259" key="7">
    <source>
        <dbReference type="PROSITE" id="PS50888"/>
    </source>
</evidence>
<dbReference type="KEGG" id="zma:103647665"/>
<feature type="compositionally biased region" description="Gly residues" evidence="6">
    <location>
        <begin position="67"/>
        <end position="78"/>
    </location>
</feature>
<dbReference type="Gramene" id="Zm00001eb104830_T001">
    <property type="protein sequence ID" value="Zm00001eb104830_P001"/>
    <property type="gene ID" value="Zm00001eb104830"/>
</dbReference>
<gene>
    <name evidence="8" type="primary">LOC103647665</name>
</gene>
<feature type="compositionally biased region" description="Low complexity" evidence="6">
    <location>
        <begin position="47"/>
        <end position="66"/>
    </location>
</feature>
<evidence type="ECO:0000256" key="5">
    <source>
        <dbReference type="ARBA" id="ARBA00023242"/>
    </source>
</evidence>
<comment type="subcellular location">
    <subcellularLocation>
        <location evidence="1">Nucleus</location>
    </subcellularLocation>
</comment>
<dbReference type="CDD" id="cd11393">
    <property type="entry name" value="bHLH_AtbHLH_like"/>
    <property type="match status" value="1"/>
</dbReference>
<dbReference type="PANTHER" id="PTHR16223">
    <property type="entry name" value="TRANSCRIPTION FACTOR BHLH83-RELATED"/>
    <property type="match status" value="1"/>
</dbReference>
<protein>
    <recommendedName>
        <fullName evidence="7">BHLH domain-containing protein</fullName>
    </recommendedName>
</protein>
<dbReference type="GeneID" id="103647665"/>
<evidence type="ECO:0000256" key="1">
    <source>
        <dbReference type="ARBA" id="ARBA00004123"/>
    </source>
</evidence>